<dbReference type="OrthoDB" id="786775at2759"/>
<feature type="compositionally biased region" description="Basic and acidic residues" evidence="1">
    <location>
        <begin position="198"/>
        <end position="210"/>
    </location>
</feature>
<name>A0A6I9QMS4_ELAGV</name>
<feature type="region of interest" description="Disordered" evidence="1">
    <location>
        <begin position="189"/>
        <end position="218"/>
    </location>
</feature>
<accession>A0A6I9QMS4</accession>
<feature type="non-terminal residue" evidence="4">
    <location>
        <position position="273"/>
    </location>
</feature>
<dbReference type="Proteomes" id="UP000504607">
    <property type="component" value="Unplaced"/>
</dbReference>
<sequence>ELDEQLDQKIEKALNNNGSSMLSYEGNNNQPPFVLRNMQEPLPLHFKLPQLEAYDGTSDSVDHVETFKAAMLLQGASDAILCRAFPPTLKEVARQWYLSLRLTSIHSFEDLCRFFVGHFISNRRQQKRSDYLHTIKQKEDESMAAMMSDLLKNDLKKSLVKTYPRDLPDMLVRVEKYVRMKEAFADDTTADSTVAGSSKEHHPRCEEKSHQRSRSLPQREVLLQMGPELFVPQLMRIRSECRRNPNKYCSYHHDHGHDIEDCHQLYDEIERFI</sequence>
<keyword evidence="3" id="KW-1185">Reference proteome</keyword>
<dbReference type="PANTHER" id="PTHR33223:SF10">
    <property type="entry name" value="AMINOTRANSFERASE-LIKE PLANT MOBILE DOMAIN-CONTAINING PROTEIN"/>
    <property type="match status" value="1"/>
</dbReference>
<proteinExistence type="predicted"/>
<evidence type="ECO:0000313" key="3">
    <source>
        <dbReference type="Proteomes" id="UP000504607"/>
    </source>
</evidence>
<dbReference type="Pfam" id="PF03732">
    <property type="entry name" value="Retrotrans_gag"/>
    <property type="match status" value="1"/>
</dbReference>
<evidence type="ECO:0000313" key="4">
    <source>
        <dbReference type="RefSeq" id="XP_010911097.1"/>
    </source>
</evidence>
<feature type="domain" description="Retrotransposon gag" evidence="2">
    <location>
        <begin position="85"/>
        <end position="144"/>
    </location>
</feature>
<organism evidence="3 4">
    <name type="scientific">Elaeis guineensis var. tenera</name>
    <name type="common">Oil palm</name>
    <dbReference type="NCBI Taxonomy" id="51953"/>
    <lineage>
        <taxon>Eukaryota</taxon>
        <taxon>Viridiplantae</taxon>
        <taxon>Streptophyta</taxon>
        <taxon>Embryophyta</taxon>
        <taxon>Tracheophyta</taxon>
        <taxon>Spermatophyta</taxon>
        <taxon>Magnoliopsida</taxon>
        <taxon>Liliopsida</taxon>
        <taxon>Arecaceae</taxon>
        <taxon>Arecoideae</taxon>
        <taxon>Cocoseae</taxon>
        <taxon>Elaeidinae</taxon>
        <taxon>Elaeis</taxon>
    </lineage>
</organism>
<gene>
    <name evidence="4" type="primary">LOC105037092</name>
</gene>
<dbReference type="InterPro" id="IPR005162">
    <property type="entry name" value="Retrotrans_gag_dom"/>
</dbReference>
<dbReference type="PANTHER" id="PTHR33223">
    <property type="entry name" value="CCHC-TYPE DOMAIN-CONTAINING PROTEIN"/>
    <property type="match status" value="1"/>
</dbReference>
<dbReference type="InParanoid" id="A0A6I9QMS4"/>
<dbReference type="RefSeq" id="XP_010911097.1">
    <property type="nucleotide sequence ID" value="XM_010912795.1"/>
</dbReference>
<evidence type="ECO:0000259" key="2">
    <source>
        <dbReference type="Pfam" id="PF03732"/>
    </source>
</evidence>
<evidence type="ECO:0000256" key="1">
    <source>
        <dbReference type="SAM" id="MobiDB-lite"/>
    </source>
</evidence>
<dbReference type="AlphaFoldDB" id="A0A6I9QMS4"/>
<reference evidence="4" key="1">
    <citation type="submission" date="2025-08" db="UniProtKB">
        <authorList>
            <consortium name="RefSeq"/>
        </authorList>
    </citation>
    <scope>IDENTIFICATION</scope>
</reference>
<protein>
    <submittedName>
        <fullName evidence="4">Uncharacterized protein LOC105037092</fullName>
    </submittedName>
</protein>
<feature type="non-terminal residue" evidence="4">
    <location>
        <position position="1"/>
    </location>
</feature>